<protein>
    <recommendedName>
        <fullName evidence="9">Protein farnesyltransferase/geranylgeranyltransferase type-1 subunit alpha</fullName>
        <ecNumber evidence="4">2.5.1.58</ecNumber>
        <ecNumber evidence="3">2.5.1.59</ecNumber>
    </recommendedName>
    <alternativeName>
        <fullName evidence="12">CAAX farnesyltransferase subunit alpha</fullName>
    </alternativeName>
    <alternativeName>
        <fullName evidence="11">FTase-alpha</fullName>
    </alternativeName>
    <alternativeName>
        <fullName evidence="10">Ras proteins prenyltransferase subunit alpha</fullName>
    </alternativeName>
    <alternativeName>
        <fullName evidence="13">Type I protein geranyl-geranyltransferase subunit alpha</fullName>
    </alternativeName>
</protein>
<dbReference type="GO" id="GO:0005953">
    <property type="term" value="C:CAAX-protein geranylgeranyltransferase complex"/>
    <property type="evidence" value="ECO:0007669"/>
    <property type="project" value="TreeGrafter"/>
</dbReference>
<keyword evidence="15" id="KW-1185">Reference proteome</keyword>
<dbReference type="Gene3D" id="1.25.40.120">
    <property type="entry name" value="Protein prenylyltransferase"/>
    <property type="match status" value="1"/>
</dbReference>
<evidence type="ECO:0000256" key="12">
    <source>
        <dbReference type="ARBA" id="ARBA00043086"/>
    </source>
</evidence>
<evidence type="ECO:0000256" key="4">
    <source>
        <dbReference type="ARBA" id="ARBA00012702"/>
    </source>
</evidence>
<organism evidence="14 15">
    <name type="scientific">Pseudozyma flocculosa</name>
    <dbReference type="NCBI Taxonomy" id="84751"/>
    <lineage>
        <taxon>Eukaryota</taxon>
        <taxon>Fungi</taxon>
        <taxon>Dikarya</taxon>
        <taxon>Basidiomycota</taxon>
        <taxon>Ustilaginomycotina</taxon>
        <taxon>Ustilaginomycetes</taxon>
        <taxon>Ustilaginales</taxon>
        <taxon>Ustilaginaceae</taxon>
        <taxon>Pseudozyma</taxon>
    </lineage>
</organism>
<dbReference type="PANTHER" id="PTHR11129:SF1">
    <property type="entry name" value="PROTEIN FARNESYLTRANSFERASE_GERANYLGERANYLTRANSFERASE TYPE-1 SUBUNIT ALPHA"/>
    <property type="match status" value="1"/>
</dbReference>
<dbReference type="PANTHER" id="PTHR11129">
    <property type="entry name" value="PROTEIN FARNESYLTRANSFERASE ALPHA SUBUNIT/RAB GERANYLGERANYL TRANSFERASE ALPHA SUBUNIT"/>
    <property type="match status" value="1"/>
</dbReference>
<evidence type="ECO:0000256" key="11">
    <source>
        <dbReference type="ARBA" id="ARBA00042436"/>
    </source>
</evidence>
<dbReference type="EC" id="2.5.1.58" evidence="4"/>
<evidence type="ECO:0000256" key="9">
    <source>
        <dbReference type="ARBA" id="ARBA00040965"/>
    </source>
</evidence>
<evidence type="ECO:0000256" key="10">
    <source>
        <dbReference type="ARBA" id="ARBA00041392"/>
    </source>
</evidence>
<proteinExistence type="inferred from homology"/>
<evidence type="ECO:0000256" key="7">
    <source>
        <dbReference type="ARBA" id="ARBA00022737"/>
    </source>
</evidence>
<dbReference type="EC" id="2.5.1.59" evidence="3"/>
<dbReference type="EMBL" id="OOIP01000007">
    <property type="protein sequence ID" value="SPO37535.1"/>
    <property type="molecule type" value="Genomic_DNA"/>
</dbReference>
<evidence type="ECO:0000256" key="3">
    <source>
        <dbReference type="ARBA" id="ARBA00012700"/>
    </source>
</evidence>
<name>A0A5C3F0C3_9BASI</name>
<evidence type="ECO:0000313" key="14">
    <source>
        <dbReference type="EMBL" id="SPO37535.1"/>
    </source>
</evidence>
<dbReference type="Pfam" id="PF01239">
    <property type="entry name" value="PPTA"/>
    <property type="match status" value="5"/>
</dbReference>
<evidence type="ECO:0000256" key="2">
    <source>
        <dbReference type="ARBA" id="ARBA00006734"/>
    </source>
</evidence>
<dbReference type="AlphaFoldDB" id="A0A5C3F0C3"/>
<gene>
    <name evidence="14" type="ORF">PSFLO_03010</name>
</gene>
<dbReference type="OrthoDB" id="10255768at2759"/>
<evidence type="ECO:0000313" key="15">
    <source>
        <dbReference type="Proteomes" id="UP000323386"/>
    </source>
</evidence>
<reference evidence="14 15" key="1">
    <citation type="submission" date="2018-03" db="EMBL/GenBank/DDBJ databases">
        <authorList>
            <person name="Guldener U."/>
        </authorList>
    </citation>
    <scope>NUCLEOTIDE SEQUENCE [LARGE SCALE GENOMIC DNA]</scope>
    <source>
        <strain evidence="14 15">DAOM196992</strain>
    </source>
</reference>
<dbReference type="GO" id="GO:0004660">
    <property type="term" value="F:protein farnesyltransferase activity"/>
    <property type="evidence" value="ECO:0007669"/>
    <property type="project" value="UniProtKB-EC"/>
</dbReference>
<keyword evidence="8" id="KW-0460">Magnesium</keyword>
<evidence type="ECO:0000256" key="6">
    <source>
        <dbReference type="ARBA" id="ARBA00022679"/>
    </source>
</evidence>
<evidence type="ECO:0000256" key="13">
    <source>
        <dbReference type="ARBA" id="ARBA00043219"/>
    </source>
</evidence>
<dbReference type="SUPFAM" id="SSF48439">
    <property type="entry name" value="Protein prenylyltransferase"/>
    <property type="match status" value="1"/>
</dbReference>
<dbReference type="GO" id="GO:0005965">
    <property type="term" value="C:protein farnesyltransferase complex"/>
    <property type="evidence" value="ECO:0007669"/>
    <property type="project" value="TreeGrafter"/>
</dbReference>
<keyword evidence="5" id="KW-0637">Prenyltransferase</keyword>
<evidence type="ECO:0000256" key="5">
    <source>
        <dbReference type="ARBA" id="ARBA00022602"/>
    </source>
</evidence>
<comment type="similarity">
    <text evidence="2">Belongs to the protein prenyltransferase subunit alpha family.</text>
</comment>
<dbReference type="GO" id="GO:0004662">
    <property type="term" value="F:CAAX-protein geranylgeranyltransferase activity"/>
    <property type="evidence" value="ECO:0007669"/>
    <property type="project" value="UniProtKB-EC"/>
</dbReference>
<evidence type="ECO:0000256" key="1">
    <source>
        <dbReference type="ARBA" id="ARBA00001946"/>
    </source>
</evidence>
<keyword evidence="7" id="KW-0677">Repeat</keyword>
<dbReference type="Proteomes" id="UP000323386">
    <property type="component" value="Unassembled WGS sequence"/>
</dbReference>
<comment type="cofactor">
    <cofactor evidence="1">
        <name>Mg(2+)</name>
        <dbReference type="ChEBI" id="CHEBI:18420"/>
    </cofactor>
</comment>
<evidence type="ECO:0000256" key="8">
    <source>
        <dbReference type="ARBA" id="ARBA00022842"/>
    </source>
</evidence>
<accession>A0A5C3F0C3</accession>
<keyword evidence="6 14" id="KW-0808">Transferase</keyword>
<sequence length="406" mass="44988">MSAATASASASASSGSRYLPFNPDDPVWADIQPTYQHESANPLCPIMYKPEYSAAMDLYRSLVSGSTVTPAGPRTHPFELSARALALTEHLVRLNPSHYSIWQYRAKILIEGSPYDGDDDGDEDGSDDDKRKRILRRELEFLDLLAHENMKSYQVWQHRRLIVSALGDPSLELAFIADNLARDSKNYHTWAYRQWVLAHFGGLGSASASAATSPGAAGPGAGAFPQLWDGELDYAEKLLVEDVRNNSAWNHRWFCIFGRRGARPHDADAAAQWESELIKLVKAEIGFTKAQIALAPNNASAWNYLRGDSLSFAKSLISTPFEAQRDPTVDQFGRSPPQAIEWCLDCIEERLQAGRAAGGAAVDAGERERAVDEAEKLVTRLCTADPMRKRYWGYRLQSIRRTAKGA</sequence>
<dbReference type="PROSITE" id="PS51147">
    <property type="entry name" value="PFTA"/>
    <property type="match status" value="4"/>
</dbReference>
<dbReference type="InterPro" id="IPR002088">
    <property type="entry name" value="Prenyl_trans_a"/>
</dbReference>